<feature type="compositionally biased region" description="Basic and acidic residues" evidence="1">
    <location>
        <begin position="108"/>
        <end position="117"/>
    </location>
</feature>
<evidence type="ECO:0000256" key="1">
    <source>
        <dbReference type="SAM" id="MobiDB-lite"/>
    </source>
</evidence>
<proteinExistence type="predicted"/>
<dbReference type="AlphaFoldDB" id="A0AAW1DW29"/>
<organism evidence="2 3">
    <name type="scientific">Zoarces viviparus</name>
    <name type="common">Viviparous eelpout</name>
    <name type="synonym">Blennius viviparus</name>
    <dbReference type="NCBI Taxonomy" id="48416"/>
    <lineage>
        <taxon>Eukaryota</taxon>
        <taxon>Metazoa</taxon>
        <taxon>Chordata</taxon>
        <taxon>Craniata</taxon>
        <taxon>Vertebrata</taxon>
        <taxon>Euteleostomi</taxon>
        <taxon>Actinopterygii</taxon>
        <taxon>Neopterygii</taxon>
        <taxon>Teleostei</taxon>
        <taxon>Neoteleostei</taxon>
        <taxon>Acanthomorphata</taxon>
        <taxon>Eupercaria</taxon>
        <taxon>Perciformes</taxon>
        <taxon>Cottioidei</taxon>
        <taxon>Zoarcales</taxon>
        <taxon>Zoarcidae</taxon>
        <taxon>Zoarcinae</taxon>
        <taxon>Zoarces</taxon>
    </lineage>
</organism>
<accession>A0AAW1DW29</accession>
<gene>
    <name evidence="2" type="ORF">VZT92_027858</name>
</gene>
<dbReference type="Proteomes" id="UP001488805">
    <property type="component" value="Unassembled WGS sequence"/>
</dbReference>
<reference evidence="2 3" key="1">
    <citation type="journal article" date="2024" name="Genome Biol. Evol.">
        <title>Chromosome-level genome assembly of the viviparous eelpout Zoarces viviparus.</title>
        <authorList>
            <person name="Fuhrmann N."/>
            <person name="Brasseur M.V."/>
            <person name="Bakowski C.E."/>
            <person name="Podsiadlowski L."/>
            <person name="Prost S."/>
            <person name="Krehenwinkel H."/>
            <person name="Mayer C."/>
        </authorList>
    </citation>
    <scope>NUCLEOTIDE SEQUENCE [LARGE SCALE GENOMIC DNA]</scope>
    <source>
        <strain evidence="2">NO-MEL_2022_Ind0_liver</strain>
    </source>
</reference>
<protein>
    <submittedName>
        <fullName evidence="2">Uncharacterized protein</fullName>
    </submittedName>
</protein>
<evidence type="ECO:0000313" key="3">
    <source>
        <dbReference type="Proteomes" id="UP001488805"/>
    </source>
</evidence>
<feature type="region of interest" description="Disordered" evidence="1">
    <location>
        <begin position="98"/>
        <end position="117"/>
    </location>
</feature>
<sequence>MLVCAVEVREQVSRVRGSLETRGNRCDVMSCRTTPAALRALRAHSGGRRGGKVSARRLMTENSAHKSSRTPRYLLPDVLRGASGETPPAGGLIRKLRETFGRASPADVKQRESPEEQ</sequence>
<comment type="caution">
    <text evidence="2">The sequence shown here is derived from an EMBL/GenBank/DDBJ whole genome shotgun (WGS) entry which is preliminary data.</text>
</comment>
<name>A0AAW1DW29_ZOAVI</name>
<evidence type="ECO:0000313" key="2">
    <source>
        <dbReference type="EMBL" id="KAK9514387.1"/>
    </source>
</evidence>
<dbReference type="EMBL" id="JBCEZU010000597">
    <property type="protein sequence ID" value="KAK9514387.1"/>
    <property type="molecule type" value="Genomic_DNA"/>
</dbReference>
<keyword evidence="3" id="KW-1185">Reference proteome</keyword>